<evidence type="ECO:0000313" key="4">
    <source>
        <dbReference type="WBParaSite" id="SSLN_0001576701-mRNA-1"/>
    </source>
</evidence>
<dbReference type="WBParaSite" id="SSLN_0001576701-mRNA-1">
    <property type="protein sequence ID" value="SSLN_0001576701-mRNA-1"/>
    <property type="gene ID" value="SSLN_0001576701"/>
</dbReference>
<keyword evidence="1" id="KW-0472">Membrane</keyword>
<organism evidence="4">
    <name type="scientific">Schistocephalus solidus</name>
    <name type="common">Tapeworm</name>
    <dbReference type="NCBI Taxonomy" id="70667"/>
    <lineage>
        <taxon>Eukaryota</taxon>
        <taxon>Metazoa</taxon>
        <taxon>Spiralia</taxon>
        <taxon>Lophotrochozoa</taxon>
        <taxon>Platyhelminthes</taxon>
        <taxon>Cestoda</taxon>
        <taxon>Eucestoda</taxon>
        <taxon>Diphyllobothriidea</taxon>
        <taxon>Diphyllobothriidae</taxon>
        <taxon>Schistocephalus</taxon>
    </lineage>
</organism>
<keyword evidence="1" id="KW-0812">Transmembrane</keyword>
<protein>
    <submittedName>
        <fullName evidence="4">Reverse transcriptase domain-containing protein</fullName>
    </submittedName>
</protein>
<dbReference type="EMBL" id="UYSU01039685">
    <property type="protein sequence ID" value="VDM01585.1"/>
    <property type="molecule type" value="Genomic_DNA"/>
</dbReference>
<evidence type="ECO:0000256" key="1">
    <source>
        <dbReference type="SAM" id="Phobius"/>
    </source>
</evidence>
<name>A0A183TFF1_SCHSO</name>
<dbReference type="AlphaFoldDB" id="A0A183TFF1"/>
<feature type="transmembrane region" description="Helical" evidence="1">
    <location>
        <begin position="28"/>
        <end position="48"/>
    </location>
</feature>
<reference evidence="2 3" key="2">
    <citation type="submission" date="2018-11" db="EMBL/GenBank/DDBJ databases">
        <authorList>
            <consortium name="Pathogen Informatics"/>
        </authorList>
    </citation>
    <scope>NUCLEOTIDE SEQUENCE [LARGE SCALE GENOMIC DNA]</scope>
    <source>
        <strain evidence="2 3">NST_G2</strain>
    </source>
</reference>
<proteinExistence type="predicted"/>
<reference evidence="4" key="1">
    <citation type="submission" date="2016-06" db="UniProtKB">
        <authorList>
            <consortium name="WormBaseParasite"/>
        </authorList>
    </citation>
    <scope>IDENTIFICATION</scope>
</reference>
<keyword evidence="3" id="KW-1185">Reference proteome</keyword>
<keyword evidence="1" id="KW-1133">Transmembrane helix</keyword>
<gene>
    <name evidence="2" type="ORF">SSLN_LOCUS15199</name>
</gene>
<sequence length="74" mass="8117">MVQQLHDGMTVRGTDNGMVSEAFAVTNGVMQGCALASTLFSIIFYAMLMDAYHDEQLVIRIAWSLPESSAFKPC</sequence>
<accession>A0A183TFF1</accession>
<dbReference type="OrthoDB" id="10014409at2759"/>
<dbReference type="Proteomes" id="UP000275846">
    <property type="component" value="Unassembled WGS sequence"/>
</dbReference>
<evidence type="ECO:0000313" key="2">
    <source>
        <dbReference type="EMBL" id="VDM01585.1"/>
    </source>
</evidence>
<evidence type="ECO:0000313" key="3">
    <source>
        <dbReference type="Proteomes" id="UP000275846"/>
    </source>
</evidence>